<keyword evidence="13" id="KW-1133">Transmembrane helix</keyword>
<comment type="cofactor">
    <cofactor evidence="1 12">
        <name>Mg(2+)</name>
        <dbReference type="ChEBI" id="CHEBI:18420"/>
    </cofactor>
</comment>
<evidence type="ECO:0000256" key="12">
    <source>
        <dbReference type="PIRNR" id="PIRNR028836"/>
    </source>
</evidence>
<reference evidence="14 15" key="1">
    <citation type="journal article" date="2018" name="Nat. Ecol. Evol.">
        <title>Pezizomycetes genomes reveal the molecular basis of ectomycorrhizal truffle lifestyle.</title>
        <authorList>
            <person name="Murat C."/>
            <person name="Payen T."/>
            <person name="Noel B."/>
            <person name="Kuo A."/>
            <person name="Morin E."/>
            <person name="Chen J."/>
            <person name="Kohler A."/>
            <person name="Krizsan K."/>
            <person name="Balestrini R."/>
            <person name="Da Silva C."/>
            <person name="Montanini B."/>
            <person name="Hainaut M."/>
            <person name="Levati E."/>
            <person name="Barry K.W."/>
            <person name="Belfiori B."/>
            <person name="Cichocki N."/>
            <person name="Clum A."/>
            <person name="Dockter R.B."/>
            <person name="Fauchery L."/>
            <person name="Guy J."/>
            <person name="Iotti M."/>
            <person name="Le Tacon F."/>
            <person name="Lindquist E.A."/>
            <person name="Lipzen A."/>
            <person name="Malagnac F."/>
            <person name="Mello A."/>
            <person name="Molinier V."/>
            <person name="Miyauchi S."/>
            <person name="Poulain J."/>
            <person name="Riccioni C."/>
            <person name="Rubini A."/>
            <person name="Sitrit Y."/>
            <person name="Splivallo R."/>
            <person name="Traeger S."/>
            <person name="Wang M."/>
            <person name="Zifcakova L."/>
            <person name="Wipf D."/>
            <person name="Zambonelli A."/>
            <person name="Paolocci F."/>
            <person name="Nowrousian M."/>
            <person name="Ottonello S."/>
            <person name="Baldrian P."/>
            <person name="Spatafora J.W."/>
            <person name="Henrissat B."/>
            <person name="Nagy L.G."/>
            <person name="Aury J.M."/>
            <person name="Wincker P."/>
            <person name="Grigoriev I.V."/>
            <person name="Bonfante P."/>
            <person name="Martin F.M."/>
        </authorList>
    </citation>
    <scope>NUCLEOTIDE SEQUENCE [LARGE SCALE GENOMIC DNA]</scope>
    <source>
        <strain evidence="14 15">ATCC MYA-4762</strain>
    </source>
</reference>
<organism evidence="14 15">
    <name type="scientific">Terfezia boudieri ATCC MYA-4762</name>
    <dbReference type="NCBI Taxonomy" id="1051890"/>
    <lineage>
        <taxon>Eukaryota</taxon>
        <taxon>Fungi</taxon>
        <taxon>Dikarya</taxon>
        <taxon>Ascomycota</taxon>
        <taxon>Pezizomycotina</taxon>
        <taxon>Pezizomycetes</taxon>
        <taxon>Pezizales</taxon>
        <taxon>Pezizaceae</taxon>
        <taxon>Terfezia</taxon>
    </lineage>
</organism>
<evidence type="ECO:0000256" key="7">
    <source>
        <dbReference type="ARBA" id="ARBA00022801"/>
    </source>
</evidence>
<dbReference type="AlphaFoldDB" id="A0A3N4LKQ7"/>
<dbReference type="PANTHER" id="PTHR28213:SF1">
    <property type="entry name" value="IMP-SPECIFIC 5'-NUCLEOTIDASE 1"/>
    <property type="match status" value="1"/>
</dbReference>
<evidence type="ECO:0000256" key="6">
    <source>
        <dbReference type="ARBA" id="ARBA00022741"/>
    </source>
</evidence>
<dbReference type="InParanoid" id="A0A3N4LKQ7"/>
<name>A0A3N4LKQ7_9PEZI</name>
<dbReference type="GO" id="GO:0000287">
    <property type="term" value="F:magnesium ion binding"/>
    <property type="evidence" value="ECO:0007669"/>
    <property type="project" value="InterPro"/>
</dbReference>
<keyword evidence="13" id="KW-0812">Transmembrane</keyword>
<evidence type="ECO:0000256" key="10">
    <source>
        <dbReference type="ARBA" id="ARBA00023080"/>
    </source>
</evidence>
<keyword evidence="8" id="KW-0067">ATP-binding</keyword>
<gene>
    <name evidence="14" type="ORF">L211DRAFT_825370</name>
</gene>
<keyword evidence="5" id="KW-0479">Metal-binding</keyword>
<comment type="similarity">
    <text evidence="2 12">Belongs to the ISN1 family.</text>
</comment>
<evidence type="ECO:0000256" key="11">
    <source>
        <dbReference type="ARBA" id="ARBA00047413"/>
    </source>
</evidence>
<feature type="transmembrane region" description="Helical" evidence="13">
    <location>
        <begin position="85"/>
        <end position="107"/>
    </location>
</feature>
<evidence type="ECO:0000256" key="5">
    <source>
        <dbReference type="ARBA" id="ARBA00022723"/>
    </source>
</evidence>
<dbReference type="EC" id="3.1.3.-" evidence="12"/>
<keyword evidence="9 12" id="KW-0460">Magnesium</keyword>
<keyword evidence="6" id="KW-0547">Nucleotide-binding</keyword>
<evidence type="ECO:0000313" key="15">
    <source>
        <dbReference type="Proteomes" id="UP000267821"/>
    </source>
</evidence>
<dbReference type="InterPro" id="IPR009453">
    <property type="entry name" value="ISN1"/>
</dbReference>
<evidence type="ECO:0000256" key="8">
    <source>
        <dbReference type="ARBA" id="ARBA00022840"/>
    </source>
</evidence>
<dbReference type="STRING" id="1051890.A0A3N4LKQ7"/>
<protein>
    <recommendedName>
        <fullName evidence="4 12">IMP-specific 5'-nucleotidase 1</fullName>
        <ecNumber evidence="12">3.1.3.-</ecNumber>
    </recommendedName>
</protein>
<dbReference type="Pfam" id="PF06437">
    <property type="entry name" value="ISN1"/>
    <property type="match status" value="1"/>
</dbReference>
<dbReference type="OrthoDB" id="185373at2759"/>
<keyword evidence="10 12" id="KW-0546">Nucleotide metabolism</keyword>
<dbReference type="GO" id="GO:0006190">
    <property type="term" value="P:inosine salvage"/>
    <property type="evidence" value="ECO:0007669"/>
    <property type="project" value="InterPro"/>
</dbReference>
<dbReference type="PANTHER" id="PTHR28213">
    <property type="entry name" value="IMP-SPECIFIC 5'-NUCLEOTIDASE 1"/>
    <property type="match status" value="1"/>
</dbReference>
<evidence type="ECO:0000256" key="4">
    <source>
        <dbReference type="ARBA" id="ARBA00015544"/>
    </source>
</evidence>
<dbReference type="FunCoup" id="A0A3N4LKQ7">
    <property type="interactions" value="94"/>
</dbReference>
<comment type="catalytic activity">
    <reaction evidence="11">
        <text>IMP + H2O = inosine + phosphate</text>
        <dbReference type="Rhea" id="RHEA:27718"/>
        <dbReference type="ChEBI" id="CHEBI:15377"/>
        <dbReference type="ChEBI" id="CHEBI:17596"/>
        <dbReference type="ChEBI" id="CHEBI:43474"/>
        <dbReference type="ChEBI" id="CHEBI:58053"/>
        <dbReference type="EC" id="3.1.3.99"/>
    </reaction>
</comment>
<evidence type="ECO:0000256" key="13">
    <source>
        <dbReference type="SAM" id="Phobius"/>
    </source>
</evidence>
<dbReference type="GO" id="GO:0009117">
    <property type="term" value="P:nucleotide metabolic process"/>
    <property type="evidence" value="ECO:0007669"/>
    <property type="project" value="UniProtKB-KW"/>
</dbReference>
<comment type="function">
    <text evidence="12">IMP-specific 5'-nucleotidase involved in IMP (inositol monophosphate) degradation.</text>
</comment>
<keyword evidence="15" id="KW-1185">Reference proteome</keyword>
<dbReference type="EMBL" id="ML121546">
    <property type="protein sequence ID" value="RPB23497.1"/>
    <property type="molecule type" value="Genomic_DNA"/>
</dbReference>
<dbReference type="GO" id="GO:0008253">
    <property type="term" value="F:5'-nucleotidase activity"/>
    <property type="evidence" value="ECO:0007669"/>
    <property type="project" value="InterPro"/>
</dbReference>
<evidence type="ECO:0000313" key="14">
    <source>
        <dbReference type="EMBL" id="RPB23497.1"/>
    </source>
</evidence>
<evidence type="ECO:0000256" key="1">
    <source>
        <dbReference type="ARBA" id="ARBA00001946"/>
    </source>
</evidence>
<evidence type="ECO:0000256" key="2">
    <source>
        <dbReference type="ARBA" id="ARBA00005307"/>
    </source>
</evidence>
<accession>A0A3N4LKQ7</accession>
<comment type="subunit">
    <text evidence="3 12">Homotetramer.</text>
</comment>
<dbReference type="InterPro" id="IPR036412">
    <property type="entry name" value="HAD-like_sf"/>
</dbReference>
<dbReference type="SUPFAM" id="SSF56784">
    <property type="entry name" value="HAD-like"/>
    <property type="match status" value="1"/>
</dbReference>
<sequence length="417" mass="46606">MTTRYRVEYALKAHRRDALIEFIKGLLAVPFVIHSQPTATADDISLPEMAAHAHRRYTEIMKDVEVLINDHIQCQKQGKIERSKLRFLVPSVGTFFTPLALVDAFVAQDKRRAISSRRFVAPSFNDIRLILNTAQIMSLSRDGPLKLVTFDGDVTLYDDGQSLTPSNPVINQILSLLLRNVCVGIVTAAGYTDGARYQERLYGLLDAIADPRNGLTRNQQMNLIVLGGESSYLYKSSPGSEYGLEKIPRSEWQLPEMQEWEEKDIQLLLDIAETSLRESVDTMRLKALVVRKERAVGIVPADGHKFEREQLEEAVLVAQKTLDLSDVGREIPFCAFNGGNDVFVDIGDKRLGVLCCRRFFGGVEGGETLHIGDQFLSAGHNDFKARLAATCVWVSNPAETVKCLEELTDLLDPQVQN</sequence>
<evidence type="ECO:0000256" key="9">
    <source>
        <dbReference type="ARBA" id="ARBA00022842"/>
    </source>
</evidence>
<dbReference type="GO" id="GO:0071592">
    <property type="term" value="P:nicotinic acid riboside biosynthetic process"/>
    <property type="evidence" value="ECO:0007669"/>
    <property type="project" value="TreeGrafter"/>
</dbReference>
<dbReference type="GO" id="GO:0005524">
    <property type="term" value="F:ATP binding"/>
    <property type="evidence" value="ECO:0007669"/>
    <property type="project" value="UniProtKB-KW"/>
</dbReference>
<dbReference type="PIRSF" id="PIRSF028836">
    <property type="entry name" value="ISN1"/>
    <property type="match status" value="1"/>
</dbReference>
<dbReference type="Proteomes" id="UP000267821">
    <property type="component" value="Unassembled WGS sequence"/>
</dbReference>
<dbReference type="GO" id="GO:0071590">
    <property type="term" value="P:nicotinamide riboside biosynthetic process"/>
    <property type="evidence" value="ECO:0007669"/>
    <property type="project" value="TreeGrafter"/>
</dbReference>
<keyword evidence="7 12" id="KW-0378">Hydrolase</keyword>
<keyword evidence="13" id="KW-0472">Membrane</keyword>
<evidence type="ECO:0000256" key="3">
    <source>
        <dbReference type="ARBA" id="ARBA00011881"/>
    </source>
</evidence>
<proteinExistence type="inferred from homology"/>